<dbReference type="SUPFAM" id="SSF49313">
    <property type="entry name" value="Cadherin-like"/>
    <property type="match status" value="1"/>
</dbReference>
<evidence type="ECO:0000259" key="2">
    <source>
        <dbReference type="PROSITE" id="PS50268"/>
    </source>
</evidence>
<organism evidence="3 4">
    <name type="scientific">Anopheles epiroticus</name>
    <dbReference type="NCBI Taxonomy" id="199890"/>
    <lineage>
        <taxon>Eukaryota</taxon>
        <taxon>Metazoa</taxon>
        <taxon>Ecdysozoa</taxon>
        <taxon>Arthropoda</taxon>
        <taxon>Hexapoda</taxon>
        <taxon>Insecta</taxon>
        <taxon>Pterygota</taxon>
        <taxon>Neoptera</taxon>
        <taxon>Endopterygota</taxon>
        <taxon>Diptera</taxon>
        <taxon>Nematocera</taxon>
        <taxon>Culicoidea</taxon>
        <taxon>Culicidae</taxon>
        <taxon>Anophelinae</taxon>
        <taxon>Anopheles</taxon>
    </lineage>
</organism>
<accession>A0A182PDT8</accession>
<dbReference type="Gene3D" id="2.60.40.60">
    <property type="entry name" value="Cadherins"/>
    <property type="match status" value="1"/>
</dbReference>
<dbReference type="STRING" id="199890.A0A182PDT8"/>
<evidence type="ECO:0000256" key="1">
    <source>
        <dbReference type="PROSITE-ProRule" id="PRU00043"/>
    </source>
</evidence>
<dbReference type="AlphaFoldDB" id="A0A182PDT8"/>
<protein>
    <recommendedName>
        <fullName evidence="2">Cadherin domain-containing protein</fullName>
    </recommendedName>
</protein>
<evidence type="ECO:0000313" key="4">
    <source>
        <dbReference type="Proteomes" id="UP000075885"/>
    </source>
</evidence>
<dbReference type="GO" id="GO:0016020">
    <property type="term" value="C:membrane"/>
    <property type="evidence" value="ECO:0007669"/>
    <property type="project" value="InterPro"/>
</dbReference>
<keyword evidence="4" id="KW-1185">Reference proteome</keyword>
<reference evidence="3" key="2">
    <citation type="submission" date="2020-05" db="UniProtKB">
        <authorList>
            <consortium name="EnsemblMetazoa"/>
        </authorList>
    </citation>
    <scope>IDENTIFICATION</scope>
    <source>
        <strain evidence="3">Epiroticus2</strain>
    </source>
</reference>
<dbReference type="PROSITE" id="PS50268">
    <property type="entry name" value="CADHERIN_2"/>
    <property type="match status" value="1"/>
</dbReference>
<dbReference type="VEuPathDB" id="VectorBase:AEPI005093"/>
<feature type="domain" description="Cadherin" evidence="2">
    <location>
        <begin position="148"/>
        <end position="237"/>
    </location>
</feature>
<sequence length="349" mass="38995">MQETLLRMLTNQCSSPTFNFLMYSHPEELDLTTAPGSVIASFAVEHVRSATVIDQTGYIEVRVIGANLQFLTTDAFAQYEEHEIQAVLIIPVTYECTIGSKQGIYRHYLKMTNNHAPRFLQDGYNAVVPLPLPKHFDVTPFMANGAGIMARDIDLINNTVTFSVSENDYLAIESHAVTDDPKQFKAILRLKEQILKMPNELELTVTATDAGVPPKSTQVSVVIEPDLSIVYDDPPVFKQTFLNRTIEKDLLLELELIPGTETHDVQYSVEGSDAQYFTQTVWANNTGLDLKVIDLQDIPKTKSMLNAADNQLALMTVNDMDPSTFESVLKEISHEKDIQLATSIRQAGR</sequence>
<dbReference type="CDD" id="cd11304">
    <property type="entry name" value="Cadherin_repeat"/>
    <property type="match status" value="1"/>
</dbReference>
<dbReference type="EnsemblMetazoa" id="AEPI005093-RA">
    <property type="protein sequence ID" value="AEPI005093-PA"/>
    <property type="gene ID" value="AEPI005093"/>
</dbReference>
<dbReference type="InterPro" id="IPR002126">
    <property type="entry name" value="Cadherin-like_dom"/>
</dbReference>
<proteinExistence type="predicted"/>
<keyword evidence="1" id="KW-0106">Calcium</keyword>
<dbReference type="Proteomes" id="UP000075885">
    <property type="component" value="Unassembled WGS sequence"/>
</dbReference>
<name>A0A182PDT8_9DIPT</name>
<dbReference type="GO" id="GO:0007156">
    <property type="term" value="P:homophilic cell adhesion via plasma membrane adhesion molecules"/>
    <property type="evidence" value="ECO:0007669"/>
    <property type="project" value="InterPro"/>
</dbReference>
<dbReference type="GO" id="GO:0005509">
    <property type="term" value="F:calcium ion binding"/>
    <property type="evidence" value="ECO:0007669"/>
    <property type="project" value="UniProtKB-UniRule"/>
</dbReference>
<reference evidence="4" key="1">
    <citation type="submission" date="2013-03" db="EMBL/GenBank/DDBJ databases">
        <title>The Genome Sequence of Anopheles epiroticus epiroticus2.</title>
        <authorList>
            <consortium name="The Broad Institute Genomics Platform"/>
            <person name="Neafsey D.E."/>
            <person name="Howell P."/>
            <person name="Walker B."/>
            <person name="Young S.K."/>
            <person name="Zeng Q."/>
            <person name="Gargeya S."/>
            <person name="Fitzgerald M."/>
            <person name="Haas B."/>
            <person name="Abouelleil A."/>
            <person name="Allen A.W."/>
            <person name="Alvarado L."/>
            <person name="Arachchi H.M."/>
            <person name="Berlin A.M."/>
            <person name="Chapman S.B."/>
            <person name="Gainer-Dewar J."/>
            <person name="Goldberg J."/>
            <person name="Griggs A."/>
            <person name="Gujja S."/>
            <person name="Hansen M."/>
            <person name="Howarth C."/>
            <person name="Imamovic A."/>
            <person name="Ireland A."/>
            <person name="Larimer J."/>
            <person name="McCowan C."/>
            <person name="Murphy C."/>
            <person name="Pearson M."/>
            <person name="Poon T.W."/>
            <person name="Priest M."/>
            <person name="Roberts A."/>
            <person name="Saif S."/>
            <person name="Shea T."/>
            <person name="Sisk P."/>
            <person name="Sykes S."/>
            <person name="Wortman J."/>
            <person name="Nusbaum C."/>
            <person name="Birren B."/>
        </authorList>
    </citation>
    <scope>NUCLEOTIDE SEQUENCE [LARGE SCALE GENOMIC DNA]</scope>
    <source>
        <strain evidence="4">Epiroticus2</strain>
    </source>
</reference>
<dbReference type="InterPro" id="IPR015919">
    <property type="entry name" value="Cadherin-like_sf"/>
</dbReference>
<evidence type="ECO:0000313" key="3">
    <source>
        <dbReference type="EnsemblMetazoa" id="AEPI005093-PA"/>
    </source>
</evidence>